<dbReference type="EC" id="3.2.1.17" evidence="3"/>
<evidence type="ECO:0000259" key="8">
    <source>
        <dbReference type="PROSITE" id="PS00128"/>
    </source>
</evidence>
<keyword evidence="6" id="KW-0378">Hydrolase</keyword>
<evidence type="ECO:0000256" key="5">
    <source>
        <dbReference type="ARBA" id="ARBA00023157"/>
    </source>
</evidence>
<organism evidence="9 10">
    <name type="scientific">Hyalella azteca</name>
    <name type="common">Amphipod</name>
    <dbReference type="NCBI Taxonomy" id="294128"/>
    <lineage>
        <taxon>Eukaryota</taxon>
        <taxon>Metazoa</taxon>
        <taxon>Ecdysozoa</taxon>
        <taxon>Arthropoda</taxon>
        <taxon>Crustacea</taxon>
        <taxon>Multicrustacea</taxon>
        <taxon>Malacostraca</taxon>
        <taxon>Eumalacostraca</taxon>
        <taxon>Peracarida</taxon>
        <taxon>Amphipoda</taxon>
        <taxon>Senticaudata</taxon>
        <taxon>Talitrida</taxon>
        <taxon>Talitroidea</taxon>
        <taxon>Hyalellidae</taxon>
        <taxon>Hyalella</taxon>
    </lineage>
</organism>
<evidence type="ECO:0000313" key="9">
    <source>
        <dbReference type="Proteomes" id="UP000694843"/>
    </source>
</evidence>
<keyword evidence="6" id="KW-0326">Glycosidase</keyword>
<dbReference type="OMA" id="NAWVAWV"/>
<comment type="similarity">
    <text evidence="2">Belongs to the glycosyl hydrolase 22 family.</text>
</comment>
<evidence type="ECO:0000256" key="2">
    <source>
        <dbReference type="ARBA" id="ARBA00010859"/>
    </source>
</evidence>
<feature type="domain" description="Glycosyl hydrolases family 22 (GH22)" evidence="8">
    <location>
        <begin position="108"/>
        <end position="126"/>
    </location>
</feature>
<name>A0A979FIX5_HYAAZ</name>
<dbReference type="GO" id="GO:0031640">
    <property type="term" value="P:killing of cells of another organism"/>
    <property type="evidence" value="ECO:0007669"/>
    <property type="project" value="UniProtKB-KW"/>
</dbReference>
<dbReference type="PROSITE" id="PS51348">
    <property type="entry name" value="GLYCOSYL_HYDROL_F22_2"/>
    <property type="match status" value="1"/>
</dbReference>
<dbReference type="GO" id="GO:0003796">
    <property type="term" value="F:lysozyme activity"/>
    <property type="evidence" value="ECO:0007669"/>
    <property type="project" value="UniProtKB-EC"/>
</dbReference>
<dbReference type="InterPro" id="IPR023346">
    <property type="entry name" value="Lysozyme-like_dom_sf"/>
</dbReference>
<gene>
    <name evidence="10" type="primary">LOC108669438</name>
</gene>
<dbReference type="PANTHER" id="PTHR11407:SF63">
    <property type="entry name" value="LYSOZYME C"/>
    <property type="match status" value="1"/>
</dbReference>
<keyword evidence="5" id="KW-1015">Disulfide bond</keyword>
<protein>
    <recommendedName>
        <fullName evidence="3">lysozyme</fullName>
        <ecNumber evidence="3">3.2.1.17</ecNumber>
    </recommendedName>
</protein>
<feature type="chain" id="PRO_5037570859" description="lysozyme" evidence="7">
    <location>
        <begin position="21"/>
        <end position="162"/>
    </location>
</feature>
<dbReference type="OrthoDB" id="17373at2759"/>
<dbReference type="CDD" id="cd16899">
    <property type="entry name" value="LYZ_C_invert"/>
    <property type="match status" value="1"/>
</dbReference>
<proteinExistence type="inferred from homology"/>
<sequence>MRSLAAVLLAVISLSASCHGKKYTRCALAKELKCVYGFAQNSLADWVCLVQHESSFDTAAFHQNTDSHKSKDYGFESNLVCSSGSIISFSAQINDYYWCNSGTGTNDCNINCDKLKDNNIADDVKCAKKIFGRHGFNAWYGWKNNCKGKPLSSYTSGCSLTC</sequence>
<accession>A0A979FIX5</accession>
<keyword evidence="7" id="KW-0732">Signal</keyword>
<feature type="signal peptide" evidence="7">
    <location>
        <begin position="1"/>
        <end position="20"/>
    </location>
</feature>
<dbReference type="PANTHER" id="PTHR11407">
    <property type="entry name" value="LYSOZYME C"/>
    <property type="match status" value="1"/>
</dbReference>
<dbReference type="GeneID" id="108669438"/>
<reference evidence="10" key="1">
    <citation type="submission" date="2025-08" db="UniProtKB">
        <authorList>
            <consortium name="RefSeq"/>
        </authorList>
    </citation>
    <scope>IDENTIFICATION</scope>
    <source>
        <tissue evidence="10">Whole organism</tissue>
    </source>
</reference>
<evidence type="ECO:0000256" key="1">
    <source>
        <dbReference type="ARBA" id="ARBA00000632"/>
    </source>
</evidence>
<dbReference type="Proteomes" id="UP000694843">
    <property type="component" value="Unplaced"/>
</dbReference>
<dbReference type="GO" id="GO:0042742">
    <property type="term" value="P:defense response to bacterium"/>
    <property type="evidence" value="ECO:0007669"/>
    <property type="project" value="UniProtKB-KW"/>
</dbReference>
<evidence type="ECO:0000256" key="7">
    <source>
        <dbReference type="SAM" id="SignalP"/>
    </source>
</evidence>
<dbReference type="PROSITE" id="PS51257">
    <property type="entry name" value="PROKAR_LIPOPROTEIN"/>
    <property type="match status" value="1"/>
</dbReference>
<dbReference type="Pfam" id="PF00062">
    <property type="entry name" value="Lys"/>
    <property type="match status" value="1"/>
</dbReference>
<keyword evidence="9" id="KW-1185">Reference proteome</keyword>
<dbReference type="RefSeq" id="XP_047736929.1">
    <property type="nucleotide sequence ID" value="XM_047880973.1"/>
</dbReference>
<dbReference type="FunFam" id="1.10.530.10:FF:000001">
    <property type="entry name" value="Lysozyme C"/>
    <property type="match status" value="1"/>
</dbReference>
<evidence type="ECO:0000313" key="10">
    <source>
        <dbReference type="RefSeq" id="XP_047736929.1"/>
    </source>
</evidence>
<dbReference type="SMART" id="SM00263">
    <property type="entry name" value="LYZ1"/>
    <property type="match status" value="1"/>
</dbReference>
<dbReference type="InterPro" id="IPR001916">
    <property type="entry name" value="Glyco_hydro_22"/>
</dbReference>
<evidence type="ECO:0000256" key="3">
    <source>
        <dbReference type="ARBA" id="ARBA00012732"/>
    </source>
</evidence>
<dbReference type="Gene3D" id="1.10.530.10">
    <property type="match status" value="1"/>
</dbReference>
<dbReference type="InterPro" id="IPR019799">
    <property type="entry name" value="Glyco_hydro_22_CS"/>
</dbReference>
<dbReference type="KEGG" id="hazt:108669438"/>
<comment type="catalytic activity">
    <reaction evidence="1">
        <text>Hydrolysis of (1-&gt;4)-beta-linkages between N-acetylmuramic acid and N-acetyl-D-glucosamine residues in a peptidoglycan and between N-acetyl-D-glucosamine residues in chitodextrins.</text>
        <dbReference type="EC" id="3.2.1.17"/>
    </reaction>
</comment>
<keyword evidence="4" id="KW-0081">Bacteriolytic enzyme</keyword>
<dbReference type="PROSITE" id="PS00128">
    <property type="entry name" value="GLYCOSYL_HYDROL_F22_1"/>
    <property type="match status" value="1"/>
</dbReference>
<evidence type="ECO:0000256" key="6">
    <source>
        <dbReference type="ARBA" id="ARBA00023295"/>
    </source>
</evidence>
<dbReference type="AlphaFoldDB" id="A0A979FIX5"/>
<keyword evidence="4" id="KW-0929">Antimicrobial</keyword>
<evidence type="ECO:0000256" key="4">
    <source>
        <dbReference type="ARBA" id="ARBA00022638"/>
    </source>
</evidence>
<dbReference type="SUPFAM" id="SSF53955">
    <property type="entry name" value="Lysozyme-like"/>
    <property type="match status" value="1"/>
</dbReference>